<evidence type="ECO:0000313" key="3">
    <source>
        <dbReference type="EMBL" id="HIS47020.1"/>
    </source>
</evidence>
<accession>A0A9D1F474</accession>
<dbReference type="GO" id="GO:0016020">
    <property type="term" value="C:membrane"/>
    <property type="evidence" value="ECO:0007669"/>
    <property type="project" value="InterPro"/>
</dbReference>
<keyword evidence="1" id="KW-0812">Transmembrane</keyword>
<reference evidence="3" key="2">
    <citation type="journal article" date="2021" name="PeerJ">
        <title>Extensive microbial diversity within the chicken gut microbiome revealed by metagenomics and culture.</title>
        <authorList>
            <person name="Gilroy R."/>
            <person name="Ravi A."/>
            <person name="Getino M."/>
            <person name="Pursley I."/>
            <person name="Horton D.L."/>
            <person name="Alikhan N.F."/>
            <person name="Baker D."/>
            <person name="Gharbi K."/>
            <person name="Hall N."/>
            <person name="Watson M."/>
            <person name="Adriaenssens E.M."/>
            <person name="Foster-Nyarko E."/>
            <person name="Jarju S."/>
            <person name="Secka A."/>
            <person name="Antonio M."/>
            <person name="Oren A."/>
            <person name="Chaudhuri R.R."/>
            <person name="La Ragione R."/>
            <person name="Hildebrand F."/>
            <person name="Pallen M.J."/>
        </authorList>
    </citation>
    <scope>NUCLEOTIDE SEQUENCE</scope>
    <source>
        <strain evidence="3">CHK178-757</strain>
    </source>
</reference>
<dbReference type="InterPro" id="IPR000045">
    <property type="entry name" value="Prepilin_IV_endopep_pep"/>
</dbReference>
<feature type="domain" description="Prepilin type IV endopeptidase peptidase" evidence="2">
    <location>
        <begin position="11"/>
        <end position="109"/>
    </location>
</feature>
<sequence>MWEHTEWLFRLIAAAILAVLSLWDLKKRKIPVLVPLFLGIGAALLRGPALAAGTLTGAIPGSLLMLVSFLFQGQIGMGDGIMAACIGMMLGGRESLETILMAFGFIFIFSCAGLMFRKLSRKTCLPFVPFYFAAYIGVVYL</sequence>
<feature type="transmembrane region" description="Helical" evidence="1">
    <location>
        <begin position="123"/>
        <end position="140"/>
    </location>
</feature>
<feature type="transmembrane region" description="Helical" evidence="1">
    <location>
        <begin position="7"/>
        <end position="24"/>
    </location>
</feature>
<protein>
    <submittedName>
        <fullName evidence="3">Prepilin peptidase</fullName>
    </submittedName>
</protein>
<organism evidence="3 4">
    <name type="scientific">Candidatus Scybalocola faecigallinarum</name>
    <dbReference type="NCBI Taxonomy" id="2840941"/>
    <lineage>
        <taxon>Bacteria</taxon>
        <taxon>Bacillati</taxon>
        <taxon>Bacillota</taxon>
        <taxon>Clostridia</taxon>
        <taxon>Lachnospirales</taxon>
        <taxon>Lachnospiraceae</taxon>
        <taxon>Lachnospiraceae incertae sedis</taxon>
        <taxon>Candidatus Scybalocola (ex Gilroy et al. 2021)</taxon>
    </lineage>
</organism>
<name>A0A9D1F474_9FIRM</name>
<keyword evidence="1" id="KW-1133">Transmembrane helix</keyword>
<evidence type="ECO:0000256" key="1">
    <source>
        <dbReference type="SAM" id="Phobius"/>
    </source>
</evidence>
<comment type="caution">
    <text evidence="3">The sequence shown here is derived from an EMBL/GenBank/DDBJ whole genome shotgun (WGS) entry which is preliminary data.</text>
</comment>
<dbReference type="Pfam" id="PF01478">
    <property type="entry name" value="Peptidase_A24"/>
    <property type="match status" value="1"/>
</dbReference>
<feature type="transmembrane region" description="Helical" evidence="1">
    <location>
        <begin position="30"/>
        <end position="51"/>
    </location>
</feature>
<dbReference type="GO" id="GO:0004190">
    <property type="term" value="F:aspartic-type endopeptidase activity"/>
    <property type="evidence" value="ECO:0007669"/>
    <property type="project" value="InterPro"/>
</dbReference>
<keyword evidence="1" id="KW-0472">Membrane</keyword>
<feature type="transmembrane region" description="Helical" evidence="1">
    <location>
        <begin position="63"/>
        <end position="90"/>
    </location>
</feature>
<dbReference type="AlphaFoldDB" id="A0A9D1F474"/>
<dbReference type="EMBL" id="DVIT01000022">
    <property type="protein sequence ID" value="HIS47020.1"/>
    <property type="molecule type" value="Genomic_DNA"/>
</dbReference>
<feature type="transmembrane region" description="Helical" evidence="1">
    <location>
        <begin position="96"/>
        <end position="116"/>
    </location>
</feature>
<reference evidence="3" key="1">
    <citation type="submission" date="2020-10" db="EMBL/GenBank/DDBJ databases">
        <authorList>
            <person name="Gilroy R."/>
        </authorList>
    </citation>
    <scope>NUCLEOTIDE SEQUENCE</scope>
    <source>
        <strain evidence="3">CHK178-757</strain>
    </source>
</reference>
<proteinExistence type="predicted"/>
<evidence type="ECO:0000259" key="2">
    <source>
        <dbReference type="Pfam" id="PF01478"/>
    </source>
</evidence>
<dbReference type="Proteomes" id="UP000823927">
    <property type="component" value="Unassembled WGS sequence"/>
</dbReference>
<gene>
    <name evidence="3" type="ORF">IAB46_05580</name>
</gene>
<evidence type="ECO:0000313" key="4">
    <source>
        <dbReference type="Proteomes" id="UP000823927"/>
    </source>
</evidence>
<dbReference type="Gene3D" id="1.20.120.1220">
    <property type="match status" value="1"/>
</dbReference>